<feature type="compositionally biased region" description="Acidic residues" evidence="1">
    <location>
        <begin position="191"/>
        <end position="201"/>
    </location>
</feature>
<name>A0ABT6VM48_9GAMM</name>
<accession>A0ABT6VM48</accession>
<dbReference type="RefSeq" id="WP_282721799.1">
    <property type="nucleotide sequence ID" value="NZ_JASCQO010000035.1"/>
</dbReference>
<sequence>MPDVLRLARAMLSLTLLLGLITACSVESEPPRYEFAVKSNGGPSGWPVWVEELTFDDAWRAPAGSLSGGFDIRPPRGGKTVTLSRPMPAPSSLQARWFSYRTQTFYEIDLELPETDKLLRQWYRDYPASRYLHSLIAGFSGQGEVFVWWHAWCRDCGNDRSQDFHAPIVESAQAQKAEGDPERYRNRTQEYTEEDVIPSPW</sequence>
<feature type="region of interest" description="Disordered" evidence="1">
    <location>
        <begin position="171"/>
        <end position="201"/>
    </location>
</feature>
<dbReference type="Proteomes" id="UP001244242">
    <property type="component" value="Unassembled WGS sequence"/>
</dbReference>
<dbReference type="EMBL" id="JASCQO010000035">
    <property type="protein sequence ID" value="MDI5934337.1"/>
    <property type="molecule type" value="Genomic_DNA"/>
</dbReference>
<keyword evidence="3" id="KW-1185">Reference proteome</keyword>
<evidence type="ECO:0000313" key="2">
    <source>
        <dbReference type="EMBL" id="MDI5934337.1"/>
    </source>
</evidence>
<gene>
    <name evidence="2" type="ORF">QLQ84_11110</name>
</gene>
<feature type="compositionally biased region" description="Basic and acidic residues" evidence="1">
    <location>
        <begin position="177"/>
        <end position="190"/>
    </location>
</feature>
<evidence type="ECO:0000256" key="1">
    <source>
        <dbReference type="SAM" id="MobiDB-lite"/>
    </source>
</evidence>
<proteinExistence type="predicted"/>
<dbReference type="PROSITE" id="PS51257">
    <property type="entry name" value="PROKAR_LIPOPROTEIN"/>
    <property type="match status" value="1"/>
</dbReference>
<organism evidence="2 3">
    <name type="scientific">Halomonas kalidii</name>
    <dbReference type="NCBI Taxonomy" id="3043293"/>
    <lineage>
        <taxon>Bacteria</taxon>
        <taxon>Pseudomonadati</taxon>
        <taxon>Pseudomonadota</taxon>
        <taxon>Gammaproteobacteria</taxon>
        <taxon>Oceanospirillales</taxon>
        <taxon>Halomonadaceae</taxon>
        <taxon>Halomonas</taxon>
    </lineage>
</organism>
<comment type="caution">
    <text evidence="2">The sequence shown here is derived from an EMBL/GenBank/DDBJ whole genome shotgun (WGS) entry which is preliminary data.</text>
</comment>
<dbReference type="InterPro" id="IPR021326">
    <property type="entry name" value="DUF2931"/>
</dbReference>
<protein>
    <submittedName>
        <fullName evidence="2">DUF2931 family protein</fullName>
    </submittedName>
</protein>
<evidence type="ECO:0000313" key="3">
    <source>
        <dbReference type="Proteomes" id="UP001244242"/>
    </source>
</evidence>
<dbReference type="Pfam" id="PF11153">
    <property type="entry name" value="DUF2931"/>
    <property type="match status" value="1"/>
</dbReference>
<reference evidence="2 3" key="1">
    <citation type="submission" date="2023-04" db="EMBL/GenBank/DDBJ databases">
        <title>Halomonas strains isolated from rhizosphere soil.</title>
        <authorList>
            <person name="Xu L."/>
            <person name="Sun J.-Q."/>
        </authorList>
    </citation>
    <scope>NUCLEOTIDE SEQUENCE [LARGE SCALE GENOMIC DNA]</scope>
    <source>
        <strain evidence="2 3">LN1S58</strain>
    </source>
</reference>